<dbReference type="InterPro" id="IPR007899">
    <property type="entry name" value="CHAD_dom"/>
</dbReference>
<proteinExistence type="predicted"/>
<gene>
    <name evidence="2" type="ORF">LMG3328_03953</name>
</gene>
<dbReference type="InterPro" id="IPR038186">
    <property type="entry name" value="CHAD_dom_sf"/>
</dbReference>
<sequence>MTRSTKPTAANGGGAREPAGATPAPRARPEGNGAGAPSPLRDGLHAVAAIWFGEIHGRVRRLREGDAAVGQAAPDLIHDLRIYVRRLCALSDLLPRPADRQPLRRALRREVAWAMQPLSRARDWDVFMADVLPRLCEAEPDIDREVSLRRAGARSDVAHAEMYASLRNERFDGMVRLLRERSDEMHAALAERKPKALYRAMRRRLERWDAALRGRLEAEEQGARREHQTRIEIKRLRYASEALLQLCPSRRLERYAKGLADLQAALGGTQDLRTAARLAPDTCVSLATGKLARQGLDDACRRLRRQAQAEARKAGRRFLRAPSFWAARKQGRVARRLAEGAPARLPAAA</sequence>
<dbReference type="EMBL" id="CADILE010000012">
    <property type="protein sequence ID" value="CAB3894267.1"/>
    <property type="molecule type" value="Genomic_DNA"/>
</dbReference>
<dbReference type="PANTHER" id="PTHR39339:SF1">
    <property type="entry name" value="CHAD DOMAIN-CONTAINING PROTEIN"/>
    <property type="match status" value="1"/>
</dbReference>
<evidence type="ECO:0000313" key="3">
    <source>
        <dbReference type="Proteomes" id="UP000494122"/>
    </source>
</evidence>
<feature type="compositionally biased region" description="Low complexity" evidence="1">
    <location>
        <begin position="16"/>
        <end position="25"/>
    </location>
</feature>
<evidence type="ECO:0000256" key="1">
    <source>
        <dbReference type="SAM" id="MobiDB-lite"/>
    </source>
</evidence>
<reference evidence="2 3" key="1">
    <citation type="submission" date="2020-04" db="EMBL/GenBank/DDBJ databases">
        <authorList>
            <person name="De Canck E."/>
        </authorList>
    </citation>
    <scope>NUCLEOTIDE SEQUENCE [LARGE SCALE GENOMIC DNA]</scope>
    <source>
        <strain evidence="2 3">LMG 3328</strain>
    </source>
</reference>
<dbReference type="RefSeq" id="WP_100508627.1">
    <property type="nucleotide sequence ID" value="NZ_CADILE010000012.1"/>
</dbReference>
<name>A0A2M9GWL6_9BURK</name>
<dbReference type="PROSITE" id="PS51708">
    <property type="entry name" value="CHAD"/>
    <property type="match status" value="1"/>
</dbReference>
<accession>A0A2M9GWL6</accession>
<dbReference type="Gene3D" id="1.40.20.10">
    <property type="entry name" value="CHAD domain"/>
    <property type="match status" value="1"/>
</dbReference>
<organism evidence="2 3">
    <name type="scientific">Achromobacter ruhlandii</name>
    <dbReference type="NCBI Taxonomy" id="72557"/>
    <lineage>
        <taxon>Bacteria</taxon>
        <taxon>Pseudomonadati</taxon>
        <taxon>Pseudomonadota</taxon>
        <taxon>Betaproteobacteria</taxon>
        <taxon>Burkholderiales</taxon>
        <taxon>Alcaligenaceae</taxon>
        <taxon>Achromobacter</taxon>
    </lineage>
</organism>
<dbReference type="SMART" id="SM00880">
    <property type="entry name" value="CHAD"/>
    <property type="match status" value="1"/>
</dbReference>
<dbReference type="Pfam" id="PF05235">
    <property type="entry name" value="CHAD"/>
    <property type="match status" value="1"/>
</dbReference>
<dbReference type="AlphaFoldDB" id="A0A2M9GWL6"/>
<protein>
    <submittedName>
        <fullName evidence="2">Uncharacterized protein</fullName>
    </submittedName>
</protein>
<evidence type="ECO:0000313" key="2">
    <source>
        <dbReference type="EMBL" id="CAB3894267.1"/>
    </source>
</evidence>
<dbReference type="PANTHER" id="PTHR39339">
    <property type="entry name" value="SLR1444 PROTEIN"/>
    <property type="match status" value="1"/>
</dbReference>
<feature type="region of interest" description="Disordered" evidence="1">
    <location>
        <begin position="1"/>
        <end position="39"/>
    </location>
</feature>
<dbReference type="Proteomes" id="UP000494122">
    <property type="component" value="Unassembled WGS sequence"/>
</dbReference>